<reference evidence="2 3" key="1">
    <citation type="submission" date="2011-02" db="EMBL/GenBank/DDBJ databases">
        <title>The Genome Sequence of Sphaeroforma arctica JP610.</title>
        <authorList>
            <consortium name="The Broad Institute Genome Sequencing Platform"/>
            <person name="Russ C."/>
            <person name="Cuomo C."/>
            <person name="Young S.K."/>
            <person name="Zeng Q."/>
            <person name="Gargeya S."/>
            <person name="Alvarado L."/>
            <person name="Berlin A."/>
            <person name="Chapman S.B."/>
            <person name="Chen Z."/>
            <person name="Freedman E."/>
            <person name="Gellesch M."/>
            <person name="Goldberg J."/>
            <person name="Griggs A."/>
            <person name="Gujja S."/>
            <person name="Heilman E."/>
            <person name="Heiman D."/>
            <person name="Howarth C."/>
            <person name="Mehta T."/>
            <person name="Neiman D."/>
            <person name="Pearson M."/>
            <person name="Roberts A."/>
            <person name="Saif S."/>
            <person name="Shea T."/>
            <person name="Shenoy N."/>
            <person name="Sisk P."/>
            <person name="Stolte C."/>
            <person name="Sykes S."/>
            <person name="White J."/>
            <person name="Yandava C."/>
            <person name="Burger G."/>
            <person name="Gray M.W."/>
            <person name="Holland P.W.H."/>
            <person name="King N."/>
            <person name="Lang F.B.F."/>
            <person name="Roger A.J."/>
            <person name="Ruiz-Trillo I."/>
            <person name="Haas B."/>
            <person name="Nusbaum C."/>
            <person name="Birren B."/>
        </authorList>
    </citation>
    <scope>NUCLEOTIDE SEQUENCE [LARGE SCALE GENOMIC DNA]</scope>
    <source>
        <strain evidence="2 3">JP610</strain>
    </source>
</reference>
<dbReference type="GeneID" id="25903466"/>
<keyword evidence="3" id="KW-1185">Reference proteome</keyword>
<name>A0A0L0G7F8_9EUKA</name>
<evidence type="ECO:0000313" key="2">
    <source>
        <dbReference type="EMBL" id="KNC84821.1"/>
    </source>
</evidence>
<dbReference type="RefSeq" id="XP_014158723.1">
    <property type="nucleotide sequence ID" value="XM_014303248.1"/>
</dbReference>
<gene>
    <name evidence="2" type="ORF">SARC_02962</name>
</gene>
<dbReference type="Proteomes" id="UP000054560">
    <property type="component" value="Unassembled WGS sequence"/>
</dbReference>
<evidence type="ECO:0000313" key="3">
    <source>
        <dbReference type="Proteomes" id="UP000054560"/>
    </source>
</evidence>
<protein>
    <submittedName>
        <fullName evidence="2">Uncharacterized protein</fullName>
    </submittedName>
</protein>
<feature type="region of interest" description="Disordered" evidence="1">
    <location>
        <begin position="1"/>
        <end position="45"/>
    </location>
</feature>
<dbReference type="AlphaFoldDB" id="A0A0L0G7F8"/>
<accession>A0A0L0G7F8</accession>
<proteinExistence type="predicted"/>
<dbReference type="EMBL" id="KQ241738">
    <property type="protein sequence ID" value="KNC84821.1"/>
    <property type="molecule type" value="Genomic_DNA"/>
</dbReference>
<organism evidence="2 3">
    <name type="scientific">Sphaeroforma arctica JP610</name>
    <dbReference type="NCBI Taxonomy" id="667725"/>
    <lineage>
        <taxon>Eukaryota</taxon>
        <taxon>Ichthyosporea</taxon>
        <taxon>Ichthyophonida</taxon>
        <taxon>Sphaeroforma</taxon>
    </lineage>
</organism>
<evidence type="ECO:0000256" key="1">
    <source>
        <dbReference type="SAM" id="MobiDB-lite"/>
    </source>
</evidence>
<sequence length="61" mass="6082">MPTATRAGVYGGEEDGVGTDGASVSPMRGPSPDSGSGQPTPGGVPILASVMRLEIDKSRHS</sequence>